<dbReference type="InterPro" id="IPR029055">
    <property type="entry name" value="Ntn_hydrolases_N"/>
</dbReference>
<evidence type="ECO:0000256" key="9">
    <source>
        <dbReference type="PIRSR" id="PIRSR001589-2"/>
    </source>
</evidence>
<evidence type="ECO:0000256" key="1">
    <source>
        <dbReference type="ARBA" id="ARBA00005187"/>
    </source>
</evidence>
<feature type="site" description="Important for beta-aspartyl-AMP intermediate formation" evidence="10">
    <location>
        <position position="381"/>
    </location>
</feature>
<dbReference type="EMBL" id="CP036268">
    <property type="protein sequence ID" value="QDT37466.1"/>
    <property type="molecule type" value="Genomic_DNA"/>
</dbReference>
<dbReference type="Pfam" id="PF13522">
    <property type="entry name" value="GATase_6"/>
    <property type="match status" value="1"/>
</dbReference>
<dbReference type="EC" id="6.3.5.4" evidence="3"/>
<proteinExistence type="inferred from homology"/>
<dbReference type="Proteomes" id="UP000317318">
    <property type="component" value="Chromosome"/>
</dbReference>
<dbReference type="InterPro" id="IPR033738">
    <property type="entry name" value="AsnB_N"/>
</dbReference>
<name>A0A517R0T6_9PLAN</name>
<dbReference type="OrthoDB" id="9763290at2"/>
<evidence type="ECO:0000259" key="11">
    <source>
        <dbReference type="PROSITE" id="PS51278"/>
    </source>
</evidence>
<dbReference type="SUPFAM" id="SSF52402">
    <property type="entry name" value="Adenine nucleotide alpha hydrolases-like"/>
    <property type="match status" value="1"/>
</dbReference>
<dbReference type="KEGG" id="svp:Pan189_18460"/>
<comment type="similarity">
    <text evidence="2">Belongs to the asparagine synthetase family.</text>
</comment>
<dbReference type="InterPro" id="IPR051786">
    <property type="entry name" value="ASN_synthetase/amidase"/>
</dbReference>
<evidence type="ECO:0000256" key="7">
    <source>
        <dbReference type="ARBA" id="ARBA00048741"/>
    </source>
</evidence>
<feature type="active site" description="For GATase activity" evidence="8">
    <location>
        <position position="2"/>
    </location>
</feature>
<evidence type="ECO:0000256" key="10">
    <source>
        <dbReference type="PIRSR" id="PIRSR001589-3"/>
    </source>
</evidence>
<keyword evidence="13" id="KW-1185">Reference proteome</keyword>
<feature type="domain" description="Glutamine amidotransferase type-2" evidence="11">
    <location>
        <begin position="2"/>
        <end position="219"/>
    </location>
</feature>
<evidence type="ECO:0000256" key="3">
    <source>
        <dbReference type="ARBA" id="ARBA00012737"/>
    </source>
</evidence>
<evidence type="ECO:0000256" key="5">
    <source>
        <dbReference type="ARBA" id="ARBA00022840"/>
    </source>
</evidence>
<evidence type="ECO:0000256" key="2">
    <source>
        <dbReference type="ARBA" id="ARBA00005752"/>
    </source>
</evidence>
<dbReference type="Gene3D" id="3.40.50.620">
    <property type="entry name" value="HUPs"/>
    <property type="match status" value="1"/>
</dbReference>
<dbReference type="InterPro" id="IPR017932">
    <property type="entry name" value="GATase_2_dom"/>
</dbReference>
<gene>
    <name evidence="12" type="primary">asnB_2</name>
    <name evidence="12" type="ORF">Pan189_18460</name>
</gene>
<dbReference type="GO" id="GO:0004066">
    <property type="term" value="F:asparagine synthase (glutamine-hydrolyzing) activity"/>
    <property type="evidence" value="ECO:0007669"/>
    <property type="project" value="UniProtKB-EC"/>
</dbReference>
<dbReference type="InterPro" id="IPR001962">
    <property type="entry name" value="Asn_synthase"/>
</dbReference>
<dbReference type="AlphaFoldDB" id="A0A517R0T6"/>
<protein>
    <recommendedName>
        <fullName evidence="3">asparagine synthase (glutamine-hydrolyzing)</fullName>
        <ecNumber evidence="3">6.3.5.4</ecNumber>
    </recommendedName>
</protein>
<dbReference type="SUPFAM" id="SSF56235">
    <property type="entry name" value="N-terminal nucleophile aminohydrolases (Ntn hydrolases)"/>
    <property type="match status" value="1"/>
</dbReference>
<keyword evidence="6 8" id="KW-0315">Glutamine amidotransferase</keyword>
<evidence type="ECO:0000313" key="12">
    <source>
        <dbReference type="EMBL" id="QDT37466.1"/>
    </source>
</evidence>
<dbReference type="PROSITE" id="PS51278">
    <property type="entry name" value="GATASE_TYPE_2"/>
    <property type="match status" value="1"/>
</dbReference>
<feature type="binding site" evidence="9">
    <location>
        <position position="279"/>
    </location>
    <ligand>
        <name>ATP</name>
        <dbReference type="ChEBI" id="CHEBI:30616"/>
    </ligand>
</feature>
<dbReference type="PANTHER" id="PTHR43284:SF1">
    <property type="entry name" value="ASPARAGINE SYNTHETASE"/>
    <property type="match status" value="1"/>
</dbReference>
<dbReference type="PIRSF" id="PIRSF001589">
    <property type="entry name" value="Asn_synthetase_glu-h"/>
    <property type="match status" value="1"/>
</dbReference>
<evidence type="ECO:0000256" key="4">
    <source>
        <dbReference type="ARBA" id="ARBA00022741"/>
    </source>
</evidence>
<dbReference type="GO" id="GO:0005829">
    <property type="term" value="C:cytosol"/>
    <property type="evidence" value="ECO:0007669"/>
    <property type="project" value="TreeGrafter"/>
</dbReference>
<dbReference type="PANTHER" id="PTHR43284">
    <property type="entry name" value="ASPARAGINE SYNTHETASE (GLUTAMINE-HYDROLYZING)"/>
    <property type="match status" value="1"/>
</dbReference>
<evidence type="ECO:0000256" key="8">
    <source>
        <dbReference type="PIRSR" id="PIRSR001589-1"/>
    </source>
</evidence>
<dbReference type="CDD" id="cd00712">
    <property type="entry name" value="AsnB"/>
    <property type="match status" value="1"/>
</dbReference>
<keyword evidence="12" id="KW-0436">Ligase</keyword>
<feature type="binding site" evidence="9">
    <location>
        <position position="306"/>
    </location>
    <ligand>
        <name>ATP</name>
        <dbReference type="ChEBI" id="CHEBI:30616"/>
    </ligand>
</feature>
<comment type="pathway">
    <text evidence="1">Amino-acid biosynthesis; L-asparagine biosynthesis; L-asparagine from L-aspartate (L-Gln route): step 1/1.</text>
</comment>
<evidence type="ECO:0000256" key="6">
    <source>
        <dbReference type="ARBA" id="ARBA00022962"/>
    </source>
</evidence>
<reference evidence="12 13" key="1">
    <citation type="submission" date="2019-02" db="EMBL/GenBank/DDBJ databases">
        <title>Deep-cultivation of Planctomycetes and their phenomic and genomic characterization uncovers novel biology.</title>
        <authorList>
            <person name="Wiegand S."/>
            <person name="Jogler M."/>
            <person name="Boedeker C."/>
            <person name="Pinto D."/>
            <person name="Vollmers J."/>
            <person name="Rivas-Marin E."/>
            <person name="Kohn T."/>
            <person name="Peeters S.H."/>
            <person name="Heuer A."/>
            <person name="Rast P."/>
            <person name="Oberbeckmann S."/>
            <person name="Bunk B."/>
            <person name="Jeske O."/>
            <person name="Meyerdierks A."/>
            <person name="Storesund J.E."/>
            <person name="Kallscheuer N."/>
            <person name="Luecker S."/>
            <person name="Lage O.M."/>
            <person name="Pohl T."/>
            <person name="Merkel B.J."/>
            <person name="Hornburger P."/>
            <person name="Mueller R.-W."/>
            <person name="Bruemmer F."/>
            <person name="Labrenz M."/>
            <person name="Spormann A.M."/>
            <person name="Op den Camp H."/>
            <person name="Overmann J."/>
            <person name="Amann R."/>
            <person name="Jetten M.S.M."/>
            <person name="Mascher T."/>
            <person name="Medema M.H."/>
            <person name="Devos D.P."/>
            <person name="Kaster A.-K."/>
            <person name="Ovreas L."/>
            <person name="Rohde M."/>
            <person name="Galperin M.Y."/>
            <person name="Jogler C."/>
        </authorList>
    </citation>
    <scope>NUCLEOTIDE SEQUENCE [LARGE SCALE GENOMIC DNA]</scope>
    <source>
        <strain evidence="12 13">Pan189</strain>
    </source>
</reference>
<feature type="binding site" evidence="9">
    <location>
        <begin position="379"/>
        <end position="380"/>
    </location>
    <ligand>
        <name>ATP</name>
        <dbReference type="ChEBI" id="CHEBI:30616"/>
    </ligand>
</feature>
<dbReference type="NCBIfam" id="TIGR01536">
    <property type="entry name" value="asn_synth_AEB"/>
    <property type="match status" value="1"/>
</dbReference>
<dbReference type="GO" id="GO:0005524">
    <property type="term" value="F:ATP binding"/>
    <property type="evidence" value="ECO:0007669"/>
    <property type="project" value="UniProtKB-KW"/>
</dbReference>
<sequence length="641" mass="71745">MCGISGYFSPGGGQSAEAMRSVAGAMADTLSHRGPDGSGTWVDPDAGIALGHRRLSIIDLSEAGAQPMPSACGRYVLSYNGEIYNFSELRDELESAGRRFRGHCDTEVLLEGIAEWGIEATLKKLIGMFAFALWDREERTLTFARDRLGIKPLYYGWAGRTLLFGSELKALRAHPEFGADVNRDAVAQVLRHGYIPAPLSIYAGISKLIPGTIIEFSAEERDPSPRAYWSLSEVVEEASRRASGNDSERSDREYCDELETLLTDAVGKRMIADVSLGALLSGGIDSSLVVALMQKQSGRPVKSFSIGFSETEYNEAPHAAAVAKHLGTDHTELYVEPRDALDVIPKLPELYDEPFGDSSQIPTYLVSELTRRSVTVALSGDGGDESFGGYERYRVTRDAWNILRLAPGPVRQAAALLGRLGTGRVPGRIPKRIVRRLSRVGVRTVGDLYCAQLQHWTNATDVALESRDTRTFASDPGLWPDALRYPETFLFADTLSYLPDDILVKVDRASMAVGLEARVPLLDHRVVEFAWQMPSRLRWDRRGRGKWPLQEILGRYVPTELFDRPKKGFGVPIDHWLRGPLREWAEELLREDRLREEGYFDPQPIRELWRRHLAGDNWHYLLWNVLMFNAWLERQRSGVAV</sequence>
<dbReference type="RefSeq" id="WP_145363576.1">
    <property type="nucleotide sequence ID" value="NZ_CP036268.1"/>
</dbReference>
<evidence type="ECO:0000313" key="13">
    <source>
        <dbReference type="Proteomes" id="UP000317318"/>
    </source>
</evidence>
<feature type="binding site" evidence="9">
    <location>
        <position position="105"/>
    </location>
    <ligand>
        <name>L-glutamine</name>
        <dbReference type="ChEBI" id="CHEBI:58359"/>
    </ligand>
</feature>
<dbReference type="InterPro" id="IPR014729">
    <property type="entry name" value="Rossmann-like_a/b/a_fold"/>
</dbReference>
<keyword evidence="5 9" id="KW-0067">ATP-binding</keyword>
<dbReference type="CDD" id="cd01991">
    <property type="entry name" value="Asn_synthase_B_C"/>
    <property type="match status" value="1"/>
</dbReference>
<organism evidence="12 13">
    <name type="scientific">Stratiformator vulcanicus</name>
    <dbReference type="NCBI Taxonomy" id="2527980"/>
    <lineage>
        <taxon>Bacteria</taxon>
        <taxon>Pseudomonadati</taxon>
        <taxon>Planctomycetota</taxon>
        <taxon>Planctomycetia</taxon>
        <taxon>Planctomycetales</taxon>
        <taxon>Planctomycetaceae</taxon>
        <taxon>Stratiformator</taxon>
    </lineage>
</organism>
<dbReference type="InterPro" id="IPR006426">
    <property type="entry name" value="Asn_synth_AEB"/>
</dbReference>
<keyword evidence="8" id="KW-0028">Amino-acid biosynthesis</keyword>
<dbReference type="Gene3D" id="3.60.20.10">
    <property type="entry name" value="Glutamine Phosphoribosylpyrophosphate, subunit 1, domain 1"/>
    <property type="match status" value="1"/>
</dbReference>
<keyword evidence="8" id="KW-0061">Asparagine biosynthesis</keyword>
<dbReference type="Pfam" id="PF00733">
    <property type="entry name" value="Asn_synthase"/>
    <property type="match status" value="1"/>
</dbReference>
<comment type="catalytic activity">
    <reaction evidence="7">
        <text>L-aspartate + L-glutamine + ATP + H2O = L-asparagine + L-glutamate + AMP + diphosphate + H(+)</text>
        <dbReference type="Rhea" id="RHEA:12228"/>
        <dbReference type="ChEBI" id="CHEBI:15377"/>
        <dbReference type="ChEBI" id="CHEBI:15378"/>
        <dbReference type="ChEBI" id="CHEBI:29985"/>
        <dbReference type="ChEBI" id="CHEBI:29991"/>
        <dbReference type="ChEBI" id="CHEBI:30616"/>
        <dbReference type="ChEBI" id="CHEBI:33019"/>
        <dbReference type="ChEBI" id="CHEBI:58048"/>
        <dbReference type="ChEBI" id="CHEBI:58359"/>
        <dbReference type="ChEBI" id="CHEBI:456215"/>
        <dbReference type="EC" id="6.3.5.4"/>
    </reaction>
</comment>
<keyword evidence="4 9" id="KW-0547">Nucleotide-binding</keyword>
<dbReference type="GO" id="GO:0006529">
    <property type="term" value="P:asparagine biosynthetic process"/>
    <property type="evidence" value="ECO:0007669"/>
    <property type="project" value="UniProtKB-KW"/>
</dbReference>
<accession>A0A517R0T6</accession>